<feature type="transmembrane region" description="Helical" evidence="8">
    <location>
        <begin position="285"/>
        <end position="306"/>
    </location>
</feature>
<dbReference type="GO" id="GO:0009103">
    <property type="term" value="P:lipopolysaccharide biosynthetic process"/>
    <property type="evidence" value="ECO:0007669"/>
    <property type="project" value="UniProtKB-ARBA"/>
</dbReference>
<evidence type="ECO:0000256" key="4">
    <source>
        <dbReference type="ARBA" id="ARBA00022679"/>
    </source>
</evidence>
<sequence>MAPSSRAIRLAVVLGVFGAAVSVIGSWIPSLWGDEAASVLSARRPLGSLFVMLAHVDAVHGLSYFALHFWIRIFGTTPFAERFPSAIAIGATVAGVTWLASRFGSLRFAACAGVVTAVIPQLTFAGEEVRAYAFDALLATAIAVIFAEILRHPESARRWWIAYGIVLCAGIYTFLYLGLMFGVVGVALWLTPPLRDQWRPWLKSSAIAVACALPVIVFAVIERNQIAFLSTRTITLHEVGVSMWFGHVSFALAAWVLIAVAVIGWVRDLRRARSDARPLGPHFELFAVAWLVLPMGILIAATPVMAGFTARYATMSAPAAALLMAYGIRRLARWTASRWSARGRVARNWLPVTATAVVVALAVPVWASQRSPYAMNHSDWNQISARIAAEARPGDGILFDHSAKPSRRPELAMDTDPASFRNVTNLALHLPYAENTLWTDTVYSVHHAAAIGRFDGVRRVWLVEYATGARVDAWGVRELADLGFHRTRTLREHSSAISLYER</sequence>
<keyword evidence="7 8" id="KW-0472">Membrane</keyword>
<gene>
    <name evidence="9" type="ORF">LK09_01225</name>
</gene>
<keyword evidence="2" id="KW-1003">Cell membrane</keyword>
<feature type="transmembrane region" description="Helical" evidence="8">
    <location>
        <begin position="132"/>
        <end position="150"/>
    </location>
</feature>
<feature type="transmembrane region" description="Helical" evidence="8">
    <location>
        <begin position="83"/>
        <end position="100"/>
    </location>
</feature>
<dbReference type="PANTHER" id="PTHR33908">
    <property type="entry name" value="MANNOSYLTRANSFERASE YKCB-RELATED"/>
    <property type="match status" value="1"/>
</dbReference>
<comment type="subcellular location">
    <subcellularLocation>
        <location evidence="1">Cell membrane</location>
        <topology evidence="1">Multi-pass membrane protein</topology>
    </subcellularLocation>
</comment>
<feature type="transmembrane region" description="Helical" evidence="8">
    <location>
        <begin position="241"/>
        <end position="265"/>
    </location>
</feature>
<keyword evidence="6 8" id="KW-1133">Transmembrane helix</keyword>
<feature type="transmembrane region" description="Helical" evidence="8">
    <location>
        <begin position="7"/>
        <end position="28"/>
    </location>
</feature>
<dbReference type="GO" id="GO:0016763">
    <property type="term" value="F:pentosyltransferase activity"/>
    <property type="evidence" value="ECO:0007669"/>
    <property type="project" value="TreeGrafter"/>
</dbReference>
<evidence type="ECO:0000313" key="9">
    <source>
        <dbReference type="EMBL" id="KHK99967.1"/>
    </source>
</evidence>
<dbReference type="Proteomes" id="UP000031030">
    <property type="component" value="Unassembled WGS sequence"/>
</dbReference>
<dbReference type="GO" id="GO:0005886">
    <property type="term" value="C:plasma membrane"/>
    <property type="evidence" value="ECO:0007669"/>
    <property type="project" value="UniProtKB-SubCell"/>
</dbReference>
<reference evidence="9 10" key="1">
    <citation type="submission" date="2014-11" db="EMBL/GenBank/DDBJ databases">
        <title>Genome sequence of Microbacterium mangrovi MUSC 115(T).</title>
        <authorList>
            <person name="Lee L.-H."/>
        </authorList>
    </citation>
    <scope>NUCLEOTIDE SEQUENCE [LARGE SCALE GENOMIC DNA]</scope>
    <source>
        <strain evidence="9 10">MUSC 115</strain>
    </source>
</reference>
<evidence type="ECO:0000256" key="7">
    <source>
        <dbReference type="ARBA" id="ARBA00023136"/>
    </source>
</evidence>
<dbReference type="GO" id="GO:0010041">
    <property type="term" value="P:response to iron(III) ion"/>
    <property type="evidence" value="ECO:0007669"/>
    <property type="project" value="TreeGrafter"/>
</dbReference>
<keyword evidence="5 8" id="KW-0812">Transmembrane</keyword>
<keyword evidence="4" id="KW-0808">Transferase</keyword>
<keyword evidence="3" id="KW-0328">Glycosyltransferase</keyword>
<evidence type="ECO:0000256" key="2">
    <source>
        <dbReference type="ARBA" id="ARBA00022475"/>
    </source>
</evidence>
<keyword evidence="10" id="KW-1185">Reference proteome</keyword>
<dbReference type="AlphaFoldDB" id="A0A0B2ADQ5"/>
<organism evidence="9 10">
    <name type="scientific">Microbacterium mangrovi</name>
    <dbReference type="NCBI Taxonomy" id="1348253"/>
    <lineage>
        <taxon>Bacteria</taxon>
        <taxon>Bacillati</taxon>
        <taxon>Actinomycetota</taxon>
        <taxon>Actinomycetes</taxon>
        <taxon>Micrococcales</taxon>
        <taxon>Microbacteriaceae</taxon>
        <taxon>Microbacterium</taxon>
    </lineage>
</organism>
<evidence type="ECO:0000256" key="6">
    <source>
        <dbReference type="ARBA" id="ARBA00022989"/>
    </source>
</evidence>
<evidence type="ECO:0000256" key="1">
    <source>
        <dbReference type="ARBA" id="ARBA00004651"/>
    </source>
</evidence>
<feature type="transmembrane region" description="Helical" evidence="8">
    <location>
        <begin position="162"/>
        <end position="189"/>
    </location>
</feature>
<evidence type="ECO:0000256" key="3">
    <source>
        <dbReference type="ARBA" id="ARBA00022676"/>
    </source>
</evidence>
<protein>
    <submittedName>
        <fullName evidence="9">Uncharacterized protein</fullName>
    </submittedName>
</protein>
<proteinExistence type="predicted"/>
<name>A0A0B2ADQ5_9MICO</name>
<dbReference type="InterPro" id="IPR050297">
    <property type="entry name" value="LipidA_mod_glycosyltrf_83"/>
</dbReference>
<dbReference type="STRING" id="1348253.LK09_01225"/>
<accession>A0A0B2ADQ5</accession>
<dbReference type="PANTHER" id="PTHR33908:SF3">
    <property type="entry name" value="UNDECAPRENYL PHOSPHATE-ALPHA-4-AMINO-4-DEOXY-L-ARABINOSE ARABINOSYL TRANSFERASE"/>
    <property type="match status" value="1"/>
</dbReference>
<feature type="transmembrane region" description="Helical" evidence="8">
    <location>
        <begin position="48"/>
        <end position="71"/>
    </location>
</feature>
<feature type="transmembrane region" description="Helical" evidence="8">
    <location>
        <begin position="201"/>
        <end position="221"/>
    </location>
</feature>
<evidence type="ECO:0000256" key="8">
    <source>
        <dbReference type="SAM" id="Phobius"/>
    </source>
</evidence>
<dbReference type="EMBL" id="JTDK01000001">
    <property type="protein sequence ID" value="KHK99967.1"/>
    <property type="molecule type" value="Genomic_DNA"/>
</dbReference>
<comment type="caution">
    <text evidence="9">The sequence shown here is derived from an EMBL/GenBank/DDBJ whole genome shotgun (WGS) entry which is preliminary data.</text>
</comment>
<feature type="transmembrane region" description="Helical" evidence="8">
    <location>
        <begin position="349"/>
        <end position="367"/>
    </location>
</feature>
<evidence type="ECO:0000256" key="5">
    <source>
        <dbReference type="ARBA" id="ARBA00022692"/>
    </source>
</evidence>
<dbReference type="RefSeq" id="WP_039394540.1">
    <property type="nucleotide sequence ID" value="NZ_JTDK01000001.1"/>
</dbReference>
<evidence type="ECO:0000313" key="10">
    <source>
        <dbReference type="Proteomes" id="UP000031030"/>
    </source>
</evidence>